<feature type="compositionally biased region" description="Basic and acidic residues" evidence="1">
    <location>
        <begin position="21"/>
        <end position="35"/>
    </location>
</feature>
<dbReference type="AlphaFoldDB" id="A0A9P8VXG0"/>
<dbReference type="EMBL" id="JAGPYM010000025">
    <property type="protein sequence ID" value="KAH6880805.1"/>
    <property type="molecule type" value="Genomic_DNA"/>
</dbReference>
<dbReference type="Proteomes" id="UP000777438">
    <property type="component" value="Unassembled WGS sequence"/>
</dbReference>
<sequence length="70" mass="7807">MAIFSKRRFSLTSPAVKASRRVMDQRTERQQRRSVDSNATATTLAEIPAVEVETYLPAPAARWSTANRVG</sequence>
<organism evidence="2 3">
    <name type="scientific">Thelonectria olida</name>
    <dbReference type="NCBI Taxonomy" id="1576542"/>
    <lineage>
        <taxon>Eukaryota</taxon>
        <taxon>Fungi</taxon>
        <taxon>Dikarya</taxon>
        <taxon>Ascomycota</taxon>
        <taxon>Pezizomycotina</taxon>
        <taxon>Sordariomycetes</taxon>
        <taxon>Hypocreomycetidae</taxon>
        <taxon>Hypocreales</taxon>
        <taxon>Nectriaceae</taxon>
        <taxon>Thelonectria</taxon>
    </lineage>
</organism>
<dbReference type="OrthoDB" id="5173591at2759"/>
<name>A0A9P8VXG0_9HYPO</name>
<evidence type="ECO:0000256" key="1">
    <source>
        <dbReference type="SAM" id="MobiDB-lite"/>
    </source>
</evidence>
<gene>
    <name evidence="2" type="ORF">B0T10DRAFT_565535</name>
</gene>
<protein>
    <submittedName>
        <fullName evidence="2">Uncharacterized protein</fullName>
    </submittedName>
</protein>
<reference evidence="2 3" key="1">
    <citation type="journal article" date="2021" name="Nat. Commun.">
        <title>Genetic determinants of endophytism in the Arabidopsis root mycobiome.</title>
        <authorList>
            <person name="Mesny F."/>
            <person name="Miyauchi S."/>
            <person name="Thiergart T."/>
            <person name="Pickel B."/>
            <person name="Atanasova L."/>
            <person name="Karlsson M."/>
            <person name="Huettel B."/>
            <person name="Barry K.W."/>
            <person name="Haridas S."/>
            <person name="Chen C."/>
            <person name="Bauer D."/>
            <person name="Andreopoulos W."/>
            <person name="Pangilinan J."/>
            <person name="LaButti K."/>
            <person name="Riley R."/>
            <person name="Lipzen A."/>
            <person name="Clum A."/>
            <person name="Drula E."/>
            <person name="Henrissat B."/>
            <person name="Kohler A."/>
            <person name="Grigoriev I.V."/>
            <person name="Martin F.M."/>
            <person name="Hacquard S."/>
        </authorList>
    </citation>
    <scope>NUCLEOTIDE SEQUENCE [LARGE SCALE GENOMIC DNA]</scope>
    <source>
        <strain evidence="2 3">MPI-CAGE-CH-0241</strain>
    </source>
</reference>
<evidence type="ECO:0000313" key="2">
    <source>
        <dbReference type="EMBL" id="KAH6880805.1"/>
    </source>
</evidence>
<keyword evidence="3" id="KW-1185">Reference proteome</keyword>
<evidence type="ECO:0000313" key="3">
    <source>
        <dbReference type="Proteomes" id="UP000777438"/>
    </source>
</evidence>
<feature type="region of interest" description="Disordered" evidence="1">
    <location>
        <begin position="15"/>
        <end position="40"/>
    </location>
</feature>
<proteinExistence type="predicted"/>
<comment type="caution">
    <text evidence="2">The sequence shown here is derived from an EMBL/GenBank/DDBJ whole genome shotgun (WGS) entry which is preliminary data.</text>
</comment>
<accession>A0A9P8VXG0</accession>